<dbReference type="InterPro" id="IPR012340">
    <property type="entry name" value="NA-bd_OB-fold"/>
</dbReference>
<proteinExistence type="inferred from homology"/>
<comment type="similarity">
    <text evidence="1">Belongs to the eukaryotic ribosomal protein eS28 family.</text>
</comment>
<dbReference type="Proteomes" id="UP000007801">
    <property type="component" value="Unassembled WGS sequence"/>
</dbReference>
<dbReference type="FunCoup" id="B3MUU5">
    <property type="interactions" value="125"/>
</dbReference>
<dbReference type="SUPFAM" id="SSF50249">
    <property type="entry name" value="Nucleic acid-binding proteins"/>
    <property type="match status" value="1"/>
</dbReference>
<protein>
    <recommendedName>
        <fullName evidence="4">Small ribosomal subunit protein eS28</fullName>
    </recommendedName>
    <alternativeName>
        <fullName evidence="5">40S ribosomal protein S28</fullName>
    </alternativeName>
</protein>
<evidence type="ECO:0000256" key="2">
    <source>
        <dbReference type="ARBA" id="ARBA00022980"/>
    </source>
</evidence>
<dbReference type="GO" id="GO:0006412">
    <property type="term" value="P:translation"/>
    <property type="evidence" value="ECO:0007669"/>
    <property type="project" value="InterPro"/>
</dbReference>
<dbReference type="STRING" id="7217.B3MUU5"/>
<organism evidence="6 7">
    <name type="scientific">Drosophila ananassae</name>
    <name type="common">Fruit fly</name>
    <dbReference type="NCBI Taxonomy" id="7217"/>
    <lineage>
        <taxon>Eukaryota</taxon>
        <taxon>Metazoa</taxon>
        <taxon>Ecdysozoa</taxon>
        <taxon>Arthropoda</taxon>
        <taxon>Hexapoda</taxon>
        <taxon>Insecta</taxon>
        <taxon>Pterygota</taxon>
        <taxon>Neoptera</taxon>
        <taxon>Endopterygota</taxon>
        <taxon>Diptera</taxon>
        <taxon>Brachycera</taxon>
        <taxon>Muscomorpha</taxon>
        <taxon>Ephydroidea</taxon>
        <taxon>Drosophilidae</taxon>
        <taxon>Drosophila</taxon>
        <taxon>Sophophora</taxon>
    </lineage>
</organism>
<evidence type="ECO:0000256" key="1">
    <source>
        <dbReference type="ARBA" id="ARBA00005943"/>
    </source>
</evidence>
<dbReference type="GO" id="GO:0022627">
    <property type="term" value="C:cytosolic small ribosomal subunit"/>
    <property type="evidence" value="ECO:0007669"/>
    <property type="project" value="TreeGrafter"/>
</dbReference>
<dbReference type="OrthoDB" id="10258930at2759"/>
<keyword evidence="2" id="KW-0689">Ribosomal protein</keyword>
<accession>B3MUU5</accession>
<dbReference type="AlphaFoldDB" id="B3MUU5"/>
<name>B3MUU5_DROAN</name>
<dbReference type="GeneID" id="6505394"/>
<dbReference type="Gene3D" id="2.40.50.140">
    <property type="entry name" value="Nucleic acid-binding proteins"/>
    <property type="match status" value="1"/>
</dbReference>
<keyword evidence="3" id="KW-0687">Ribonucleoprotein</keyword>
<dbReference type="CTD" id="5740688"/>
<dbReference type="GO" id="GO:0030490">
    <property type="term" value="P:maturation of SSU-rRNA"/>
    <property type="evidence" value="ECO:0007669"/>
    <property type="project" value="TreeGrafter"/>
</dbReference>
<dbReference type="HOGENOM" id="CLU_178987_3_0_1"/>
<evidence type="ECO:0000256" key="3">
    <source>
        <dbReference type="ARBA" id="ARBA00023274"/>
    </source>
</evidence>
<dbReference type="InterPro" id="IPR000289">
    <property type="entry name" value="Ribosomal_eS28"/>
</dbReference>
<reference evidence="6 7" key="1">
    <citation type="journal article" date="2007" name="Nature">
        <title>Evolution of genes and genomes on the Drosophila phylogeny.</title>
        <authorList>
            <consortium name="Drosophila 12 Genomes Consortium"/>
            <person name="Clark A.G."/>
            <person name="Eisen M.B."/>
            <person name="Smith D.R."/>
            <person name="Bergman C.M."/>
            <person name="Oliver B."/>
            <person name="Markow T.A."/>
            <person name="Kaufman T.C."/>
            <person name="Kellis M."/>
            <person name="Gelbart W."/>
            <person name="Iyer V.N."/>
            <person name="Pollard D.A."/>
            <person name="Sackton T.B."/>
            <person name="Larracuente A.M."/>
            <person name="Singh N.D."/>
            <person name="Abad J.P."/>
            <person name="Abt D.N."/>
            <person name="Adryan B."/>
            <person name="Aguade M."/>
            <person name="Akashi H."/>
            <person name="Anderson W.W."/>
            <person name="Aquadro C.F."/>
            <person name="Ardell D.H."/>
            <person name="Arguello R."/>
            <person name="Artieri C.G."/>
            <person name="Barbash D.A."/>
            <person name="Barker D."/>
            <person name="Barsanti P."/>
            <person name="Batterham P."/>
            <person name="Batzoglou S."/>
            <person name="Begun D."/>
            <person name="Bhutkar A."/>
            <person name="Blanco E."/>
            <person name="Bosak S.A."/>
            <person name="Bradley R.K."/>
            <person name="Brand A.D."/>
            <person name="Brent M.R."/>
            <person name="Brooks A.N."/>
            <person name="Brown R.H."/>
            <person name="Butlin R.K."/>
            <person name="Caggese C."/>
            <person name="Calvi B.R."/>
            <person name="Bernardo de Carvalho A."/>
            <person name="Caspi A."/>
            <person name="Castrezana S."/>
            <person name="Celniker S.E."/>
            <person name="Chang J.L."/>
            <person name="Chapple C."/>
            <person name="Chatterji S."/>
            <person name="Chinwalla A."/>
            <person name="Civetta A."/>
            <person name="Clifton S.W."/>
            <person name="Comeron J.M."/>
            <person name="Costello J.C."/>
            <person name="Coyne J.A."/>
            <person name="Daub J."/>
            <person name="David R.G."/>
            <person name="Delcher A.L."/>
            <person name="Delehaunty K."/>
            <person name="Do C.B."/>
            <person name="Ebling H."/>
            <person name="Edwards K."/>
            <person name="Eickbush T."/>
            <person name="Evans J.D."/>
            <person name="Filipski A."/>
            <person name="Findeiss S."/>
            <person name="Freyhult E."/>
            <person name="Fulton L."/>
            <person name="Fulton R."/>
            <person name="Garcia A.C."/>
            <person name="Gardiner A."/>
            <person name="Garfield D.A."/>
            <person name="Garvin B.E."/>
            <person name="Gibson G."/>
            <person name="Gilbert D."/>
            <person name="Gnerre S."/>
            <person name="Godfrey J."/>
            <person name="Good R."/>
            <person name="Gotea V."/>
            <person name="Gravely B."/>
            <person name="Greenberg A.J."/>
            <person name="Griffiths-Jones S."/>
            <person name="Gross S."/>
            <person name="Guigo R."/>
            <person name="Gustafson E.A."/>
            <person name="Haerty W."/>
            <person name="Hahn M.W."/>
            <person name="Halligan D.L."/>
            <person name="Halpern A.L."/>
            <person name="Halter G.M."/>
            <person name="Han M.V."/>
            <person name="Heger A."/>
            <person name="Hillier L."/>
            <person name="Hinrichs A.S."/>
            <person name="Holmes I."/>
            <person name="Hoskins R.A."/>
            <person name="Hubisz M.J."/>
            <person name="Hultmark D."/>
            <person name="Huntley M.A."/>
            <person name="Jaffe D.B."/>
            <person name="Jagadeeshan S."/>
            <person name="Jeck W.R."/>
            <person name="Johnson J."/>
            <person name="Jones C.D."/>
            <person name="Jordan W.C."/>
            <person name="Karpen G.H."/>
            <person name="Kataoka E."/>
            <person name="Keightley P.D."/>
            <person name="Kheradpour P."/>
            <person name="Kirkness E.F."/>
            <person name="Koerich L.B."/>
            <person name="Kristiansen K."/>
            <person name="Kudrna D."/>
            <person name="Kulathinal R.J."/>
            <person name="Kumar S."/>
            <person name="Kwok R."/>
            <person name="Lander E."/>
            <person name="Langley C.H."/>
            <person name="Lapoint R."/>
            <person name="Lazzaro B.P."/>
            <person name="Lee S.J."/>
            <person name="Levesque L."/>
            <person name="Li R."/>
            <person name="Lin C.F."/>
            <person name="Lin M.F."/>
            <person name="Lindblad-Toh K."/>
            <person name="Llopart A."/>
            <person name="Long M."/>
            <person name="Low L."/>
            <person name="Lozovsky E."/>
            <person name="Lu J."/>
            <person name="Luo M."/>
            <person name="Machado C.A."/>
            <person name="Makalowski W."/>
            <person name="Marzo M."/>
            <person name="Matsuda M."/>
            <person name="Matzkin L."/>
            <person name="McAllister B."/>
            <person name="McBride C.S."/>
            <person name="McKernan B."/>
            <person name="McKernan K."/>
            <person name="Mendez-Lago M."/>
            <person name="Minx P."/>
            <person name="Mollenhauer M.U."/>
            <person name="Montooth K."/>
            <person name="Mount S.M."/>
            <person name="Mu X."/>
            <person name="Myers E."/>
            <person name="Negre B."/>
            <person name="Newfeld S."/>
            <person name="Nielsen R."/>
            <person name="Noor M.A."/>
            <person name="O'Grady P."/>
            <person name="Pachter L."/>
            <person name="Papaceit M."/>
            <person name="Parisi M.J."/>
            <person name="Parisi M."/>
            <person name="Parts L."/>
            <person name="Pedersen J.S."/>
            <person name="Pesole G."/>
            <person name="Phillippy A.M."/>
            <person name="Ponting C.P."/>
            <person name="Pop M."/>
            <person name="Porcelli D."/>
            <person name="Powell J.R."/>
            <person name="Prohaska S."/>
            <person name="Pruitt K."/>
            <person name="Puig M."/>
            <person name="Quesneville H."/>
            <person name="Ram K.R."/>
            <person name="Rand D."/>
            <person name="Rasmussen M.D."/>
            <person name="Reed L.K."/>
            <person name="Reenan R."/>
            <person name="Reily A."/>
            <person name="Remington K.A."/>
            <person name="Rieger T.T."/>
            <person name="Ritchie M.G."/>
            <person name="Robin C."/>
            <person name="Rogers Y.H."/>
            <person name="Rohde C."/>
            <person name="Rozas J."/>
            <person name="Rubenfield M.J."/>
            <person name="Ruiz A."/>
            <person name="Russo S."/>
            <person name="Salzberg S.L."/>
            <person name="Sanchez-Gracia A."/>
            <person name="Saranga D.J."/>
            <person name="Sato H."/>
            <person name="Schaeffer S.W."/>
            <person name="Schatz M.C."/>
            <person name="Schlenke T."/>
            <person name="Schwartz R."/>
            <person name="Segarra C."/>
            <person name="Singh R.S."/>
            <person name="Sirot L."/>
            <person name="Sirota M."/>
            <person name="Sisneros N.B."/>
            <person name="Smith C.D."/>
            <person name="Smith T.F."/>
            <person name="Spieth J."/>
            <person name="Stage D.E."/>
            <person name="Stark A."/>
            <person name="Stephan W."/>
            <person name="Strausberg R.L."/>
            <person name="Strempel S."/>
            <person name="Sturgill D."/>
            <person name="Sutton G."/>
            <person name="Sutton G.G."/>
            <person name="Tao W."/>
            <person name="Teichmann S."/>
            <person name="Tobari Y.N."/>
            <person name="Tomimura Y."/>
            <person name="Tsolas J.M."/>
            <person name="Valente V.L."/>
            <person name="Venter E."/>
            <person name="Venter J.C."/>
            <person name="Vicario S."/>
            <person name="Vieira F.G."/>
            <person name="Vilella A.J."/>
            <person name="Villasante A."/>
            <person name="Walenz B."/>
            <person name="Wang J."/>
            <person name="Wasserman M."/>
            <person name="Watts T."/>
            <person name="Wilson D."/>
            <person name="Wilson R.K."/>
            <person name="Wing R.A."/>
            <person name="Wolfner M.F."/>
            <person name="Wong A."/>
            <person name="Wong G.K."/>
            <person name="Wu C.I."/>
            <person name="Wu G."/>
            <person name="Yamamoto D."/>
            <person name="Yang H.P."/>
            <person name="Yang S.P."/>
            <person name="Yorke J.A."/>
            <person name="Yoshida K."/>
            <person name="Zdobnov E."/>
            <person name="Zhang P."/>
            <person name="Zhang Y."/>
            <person name="Zimin A.V."/>
            <person name="Baldwin J."/>
            <person name="Abdouelleil A."/>
            <person name="Abdulkadir J."/>
            <person name="Abebe A."/>
            <person name="Abera B."/>
            <person name="Abreu J."/>
            <person name="Acer S.C."/>
            <person name="Aftuck L."/>
            <person name="Alexander A."/>
            <person name="An P."/>
            <person name="Anderson E."/>
            <person name="Anderson S."/>
            <person name="Arachi H."/>
            <person name="Azer M."/>
            <person name="Bachantsang P."/>
            <person name="Barry A."/>
            <person name="Bayul T."/>
            <person name="Berlin A."/>
            <person name="Bessette D."/>
            <person name="Bloom T."/>
            <person name="Blye J."/>
            <person name="Boguslavskiy L."/>
            <person name="Bonnet C."/>
            <person name="Boukhgalter B."/>
            <person name="Bourzgui I."/>
            <person name="Brown A."/>
            <person name="Cahill P."/>
            <person name="Channer S."/>
            <person name="Cheshatsang Y."/>
            <person name="Chuda L."/>
            <person name="Citroen M."/>
            <person name="Collymore A."/>
            <person name="Cooke P."/>
            <person name="Costello M."/>
            <person name="D'Aco K."/>
            <person name="Daza R."/>
            <person name="De Haan G."/>
            <person name="DeGray S."/>
            <person name="DeMaso C."/>
            <person name="Dhargay N."/>
            <person name="Dooley K."/>
            <person name="Dooley E."/>
            <person name="Doricent M."/>
            <person name="Dorje P."/>
            <person name="Dorjee K."/>
            <person name="Dupes A."/>
            <person name="Elong R."/>
            <person name="Falk J."/>
            <person name="Farina A."/>
            <person name="Faro S."/>
            <person name="Ferguson D."/>
            <person name="Fisher S."/>
            <person name="Foley C.D."/>
            <person name="Franke A."/>
            <person name="Friedrich D."/>
            <person name="Gadbois L."/>
            <person name="Gearin G."/>
            <person name="Gearin C.R."/>
            <person name="Giannoukos G."/>
            <person name="Goode T."/>
            <person name="Graham J."/>
            <person name="Grandbois E."/>
            <person name="Grewal S."/>
            <person name="Gyaltsen K."/>
            <person name="Hafez N."/>
            <person name="Hagos B."/>
            <person name="Hall J."/>
            <person name="Henson C."/>
            <person name="Hollinger A."/>
            <person name="Honan T."/>
            <person name="Huard M.D."/>
            <person name="Hughes L."/>
            <person name="Hurhula B."/>
            <person name="Husby M.E."/>
            <person name="Kamat A."/>
            <person name="Kanga B."/>
            <person name="Kashin S."/>
            <person name="Khazanovich D."/>
            <person name="Kisner P."/>
            <person name="Lance K."/>
            <person name="Lara M."/>
            <person name="Lee W."/>
            <person name="Lennon N."/>
            <person name="Letendre F."/>
            <person name="LeVine R."/>
            <person name="Lipovsky A."/>
            <person name="Liu X."/>
            <person name="Liu J."/>
            <person name="Liu S."/>
            <person name="Lokyitsang T."/>
            <person name="Lokyitsang Y."/>
            <person name="Lubonja R."/>
            <person name="Lui A."/>
            <person name="MacDonald P."/>
            <person name="Magnisalis V."/>
            <person name="Maru K."/>
            <person name="Matthews C."/>
            <person name="McCusker W."/>
            <person name="McDonough S."/>
            <person name="Mehta T."/>
            <person name="Meldrim J."/>
            <person name="Meneus L."/>
            <person name="Mihai O."/>
            <person name="Mihalev A."/>
            <person name="Mihova T."/>
            <person name="Mittelman R."/>
            <person name="Mlenga V."/>
            <person name="Montmayeur A."/>
            <person name="Mulrain L."/>
            <person name="Navidi A."/>
            <person name="Naylor J."/>
            <person name="Negash T."/>
            <person name="Nguyen T."/>
            <person name="Nguyen N."/>
            <person name="Nicol R."/>
            <person name="Norbu C."/>
            <person name="Norbu N."/>
            <person name="Novod N."/>
            <person name="O'Neill B."/>
            <person name="Osman S."/>
            <person name="Markiewicz E."/>
            <person name="Oyono O.L."/>
            <person name="Patti C."/>
            <person name="Phunkhang P."/>
            <person name="Pierre F."/>
            <person name="Priest M."/>
            <person name="Raghuraman S."/>
            <person name="Rege F."/>
            <person name="Reyes R."/>
            <person name="Rise C."/>
            <person name="Rogov P."/>
            <person name="Ross K."/>
            <person name="Ryan E."/>
            <person name="Settipalli S."/>
            <person name="Shea T."/>
            <person name="Sherpa N."/>
            <person name="Shi L."/>
            <person name="Shih D."/>
            <person name="Sparrow T."/>
            <person name="Spaulding J."/>
            <person name="Stalker J."/>
            <person name="Stange-Thomann N."/>
            <person name="Stavropoulos S."/>
            <person name="Stone C."/>
            <person name="Strader C."/>
            <person name="Tesfaye S."/>
            <person name="Thomson T."/>
            <person name="Thoulutsang Y."/>
            <person name="Thoulutsang D."/>
            <person name="Topham K."/>
            <person name="Topping I."/>
            <person name="Tsamla T."/>
            <person name="Vassiliev H."/>
            <person name="Vo A."/>
            <person name="Wangchuk T."/>
            <person name="Wangdi T."/>
            <person name="Weiand M."/>
            <person name="Wilkinson J."/>
            <person name="Wilson A."/>
            <person name="Yadav S."/>
            <person name="Young G."/>
            <person name="Yu Q."/>
            <person name="Zembek L."/>
            <person name="Zhong D."/>
            <person name="Zimmer A."/>
            <person name="Zwirko Z."/>
            <person name="Jaffe D.B."/>
            <person name="Alvarez P."/>
            <person name="Brockman W."/>
            <person name="Butler J."/>
            <person name="Chin C."/>
            <person name="Gnerre S."/>
            <person name="Grabherr M."/>
            <person name="Kleber M."/>
            <person name="Mauceli E."/>
            <person name="MacCallum I."/>
        </authorList>
    </citation>
    <scope>NUCLEOTIDE SEQUENCE [LARGE SCALE GENOMIC DNA]</scope>
    <source>
        <strain evidence="7">Tucson 14024-0371.13</strain>
    </source>
</reference>
<dbReference type="KEGG" id="dan:6505394"/>
<dbReference type="Pfam" id="PF01200">
    <property type="entry name" value="Ribosomal_S28e"/>
    <property type="match status" value="1"/>
</dbReference>
<keyword evidence="7" id="KW-1185">Reference proteome</keyword>
<dbReference type="GO" id="GO:0003735">
    <property type="term" value="F:structural constituent of ribosome"/>
    <property type="evidence" value="ECO:0007669"/>
    <property type="project" value="InterPro"/>
</dbReference>
<evidence type="ECO:0000313" key="6">
    <source>
        <dbReference type="EMBL" id="EDV33010.2"/>
    </source>
</evidence>
<sequence>MSTMSQPVASKARVIKILGRIGARGILTEVRVQLLEYPKMHFLRTVKGPVRIGDIVDFEDTELNDQPSFKTLGNFGDKA</sequence>
<evidence type="ECO:0000256" key="5">
    <source>
        <dbReference type="ARBA" id="ARBA00035453"/>
    </source>
</evidence>
<dbReference type="GO" id="GO:0000028">
    <property type="term" value="P:ribosomal small subunit assembly"/>
    <property type="evidence" value="ECO:0007669"/>
    <property type="project" value="TreeGrafter"/>
</dbReference>
<dbReference type="PANTHER" id="PTHR10769">
    <property type="entry name" value="40S RIBOSOMAL PROTEIN S28"/>
    <property type="match status" value="1"/>
</dbReference>
<dbReference type="PANTHER" id="PTHR10769:SF3">
    <property type="entry name" value="SMALL RIBOSOMAL SUBUNIT PROTEIN ES28"/>
    <property type="match status" value="1"/>
</dbReference>
<gene>
    <name evidence="6" type="primary">Dana\GF22740</name>
    <name evidence="6" type="synonym">dana_GLEANR_693</name>
    <name evidence="6" type="ORF">GF22740</name>
</gene>
<dbReference type="InParanoid" id="B3MUU5"/>
<dbReference type="EMBL" id="CH902624">
    <property type="protein sequence ID" value="EDV33010.2"/>
    <property type="molecule type" value="Genomic_DNA"/>
</dbReference>
<dbReference type="eggNOG" id="ENOG502R2N7">
    <property type="taxonomic scope" value="Eukaryota"/>
</dbReference>
<evidence type="ECO:0000256" key="4">
    <source>
        <dbReference type="ARBA" id="ARBA00035146"/>
    </source>
</evidence>
<evidence type="ECO:0000313" key="7">
    <source>
        <dbReference type="Proteomes" id="UP000007801"/>
    </source>
</evidence>